<reference evidence="6" key="1">
    <citation type="journal article" date="2014" name="PLoS ONE">
        <title>Transcriptome-Based Identification of ABC Transporters in the Western Tarnished Plant Bug Lygus hesperus.</title>
        <authorList>
            <person name="Hull J.J."/>
            <person name="Chaney K."/>
            <person name="Geib S.M."/>
            <person name="Fabrick J.A."/>
            <person name="Brent C.S."/>
            <person name="Walsh D."/>
            <person name="Lavine L.C."/>
        </authorList>
    </citation>
    <scope>NUCLEOTIDE SEQUENCE</scope>
</reference>
<dbReference type="InterPro" id="IPR037104">
    <property type="entry name" value="Annexin_sf"/>
</dbReference>
<dbReference type="SMART" id="SM00335">
    <property type="entry name" value="ANX"/>
    <property type="match status" value="3"/>
</dbReference>
<dbReference type="GO" id="GO:0012506">
    <property type="term" value="C:vesicle membrane"/>
    <property type="evidence" value="ECO:0007669"/>
    <property type="project" value="TreeGrafter"/>
</dbReference>
<dbReference type="InterPro" id="IPR001464">
    <property type="entry name" value="Annexin"/>
</dbReference>
<dbReference type="SUPFAM" id="SSF47874">
    <property type="entry name" value="Annexin"/>
    <property type="match status" value="1"/>
</dbReference>
<dbReference type="InterPro" id="IPR018502">
    <property type="entry name" value="Annexin_repeat"/>
</dbReference>
<name>A0A0A9YNF3_LYGHE</name>
<accession>A0A0A9YNF3</accession>
<dbReference type="AlphaFoldDB" id="A0A0A9YNF3"/>
<dbReference type="PROSITE" id="PS51897">
    <property type="entry name" value="ANNEXIN_2"/>
    <property type="match status" value="2"/>
</dbReference>
<dbReference type="GO" id="GO:0005886">
    <property type="term" value="C:plasma membrane"/>
    <property type="evidence" value="ECO:0007669"/>
    <property type="project" value="TreeGrafter"/>
</dbReference>
<dbReference type="PANTHER" id="PTHR10502">
    <property type="entry name" value="ANNEXIN"/>
    <property type="match status" value="1"/>
</dbReference>
<dbReference type="PRINTS" id="PR00196">
    <property type="entry name" value="ANNEXIN"/>
</dbReference>
<evidence type="ECO:0000256" key="1">
    <source>
        <dbReference type="ARBA" id="ARBA00007831"/>
    </source>
</evidence>
<keyword evidence="3" id="KW-0106">Calcium</keyword>
<evidence type="ECO:0000256" key="4">
    <source>
        <dbReference type="ARBA" id="ARBA00023216"/>
    </source>
</evidence>
<keyword evidence="2" id="KW-0677">Repeat</keyword>
<evidence type="ECO:0000256" key="3">
    <source>
        <dbReference type="ARBA" id="ARBA00022837"/>
    </source>
</evidence>
<keyword evidence="4" id="KW-0041">Annexin</keyword>
<dbReference type="FunFam" id="1.10.220.10:FF:000002">
    <property type="entry name" value="Annexin"/>
    <property type="match status" value="1"/>
</dbReference>
<comment type="similarity">
    <text evidence="1">Belongs to the annexin family.</text>
</comment>
<dbReference type="Pfam" id="PF00191">
    <property type="entry name" value="Annexin"/>
    <property type="match status" value="2"/>
</dbReference>
<keyword evidence="5" id="KW-0111">Calcium/phospholipid-binding</keyword>
<dbReference type="GO" id="GO:0005509">
    <property type="term" value="F:calcium ion binding"/>
    <property type="evidence" value="ECO:0007669"/>
    <property type="project" value="InterPro"/>
</dbReference>
<evidence type="ECO:0000256" key="5">
    <source>
        <dbReference type="ARBA" id="ARBA00023302"/>
    </source>
</evidence>
<organism evidence="6">
    <name type="scientific">Lygus hesperus</name>
    <name type="common">Western plant bug</name>
    <dbReference type="NCBI Taxonomy" id="30085"/>
    <lineage>
        <taxon>Eukaryota</taxon>
        <taxon>Metazoa</taxon>
        <taxon>Ecdysozoa</taxon>
        <taxon>Arthropoda</taxon>
        <taxon>Hexapoda</taxon>
        <taxon>Insecta</taxon>
        <taxon>Pterygota</taxon>
        <taxon>Neoptera</taxon>
        <taxon>Paraneoptera</taxon>
        <taxon>Hemiptera</taxon>
        <taxon>Heteroptera</taxon>
        <taxon>Panheteroptera</taxon>
        <taxon>Cimicomorpha</taxon>
        <taxon>Miridae</taxon>
        <taxon>Mirini</taxon>
        <taxon>Lygus</taxon>
    </lineage>
</organism>
<evidence type="ECO:0000256" key="2">
    <source>
        <dbReference type="ARBA" id="ARBA00022737"/>
    </source>
</evidence>
<dbReference type="EMBL" id="GBHO01010458">
    <property type="protein sequence ID" value="JAG33146.1"/>
    <property type="molecule type" value="Transcribed_RNA"/>
</dbReference>
<proteinExistence type="inferred from homology"/>
<dbReference type="GO" id="GO:0005544">
    <property type="term" value="F:calcium-dependent phospholipid binding"/>
    <property type="evidence" value="ECO:0007669"/>
    <property type="project" value="UniProtKB-KW"/>
</dbReference>
<dbReference type="FunFam" id="1.10.220.10:FF:000001">
    <property type="entry name" value="Annexin"/>
    <property type="match status" value="1"/>
</dbReference>
<evidence type="ECO:0000313" key="6">
    <source>
        <dbReference type="EMBL" id="JAG33146.1"/>
    </source>
</evidence>
<dbReference type="GO" id="GO:0001786">
    <property type="term" value="F:phosphatidylserine binding"/>
    <property type="evidence" value="ECO:0007669"/>
    <property type="project" value="TreeGrafter"/>
</dbReference>
<reference evidence="6" key="2">
    <citation type="submission" date="2014-07" db="EMBL/GenBank/DDBJ databases">
        <authorList>
            <person name="Hull J."/>
        </authorList>
    </citation>
    <scope>NUCLEOTIDE SEQUENCE</scope>
</reference>
<dbReference type="PANTHER" id="PTHR10502:SF233">
    <property type="entry name" value="ANNEXIN B9"/>
    <property type="match status" value="1"/>
</dbReference>
<dbReference type="GO" id="GO:0032509">
    <property type="term" value="P:endosome transport via multivesicular body sorting pathway"/>
    <property type="evidence" value="ECO:0007669"/>
    <property type="project" value="TreeGrafter"/>
</dbReference>
<dbReference type="Gene3D" id="1.10.220.10">
    <property type="entry name" value="Annexin"/>
    <property type="match status" value="4"/>
</dbReference>
<dbReference type="GO" id="GO:0005634">
    <property type="term" value="C:nucleus"/>
    <property type="evidence" value="ECO:0007669"/>
    <property type="project" value="TreeGrafter"/>
</dbReference>
<gene>
    <name evidence="6" type="primary">AnnIX_24</name>
    <name evidence="6" type="ORF">CM83_19656</name>
</gene>
<sequence>MAAEEVVVALDKAFTSKDNRAIVDILTKMSNFRRIEIVEAYRMKFGKDLTLCTINKLKPNFEKVFRSLIVPLPTFLARELHKAIKSPVRVDRDAILEILSGPSTNLLRFTTSQYELIYGRSLEIEFLEMAAEEDFKTFCISLSLTSRPSETANVDSELVCRDAKALFNAGEGRYWWSDDENESCAAVELAVWIALWSKRSRKHLRQVFSEYNDLAKTSIEEAIKKQFHGDLKIGFLTLAKCIRDKAAFYAERLHYSMKGVGTNDDTLIRAVITNADVGFSDIKDVFKKKYKGTLEDWIADDTSGDYRYFLLSLVSTKKRSKEFGAN</sequence>
<dbReference type="GO" id="GO:0005737">
    <property type="term" value="C:cytoplasm"/>
    <property type="evidence" value="ECO:0007669"/>
    <property type="project" value="TreeGrafter"/>
</dbReference>
<protein>
    <submittedName>
        <fullName evidence="6">Annexin-B9</fullName>
    </submittedName>
</protein>